<dbReference type="EMBL" id="SNRW01011168">
    <property type="protein sequence ID" value="KAA6375517.1"/>
    <property type="molecule type" value="Genomic_DNA"/>
</dbReference>
<accession>A0A5J4UYQ6</accession>
<dbReference type="Proteomes" id="UP000324800">
    <property type="component" value="Unassembled WGS sequence"/>
</dbReference>
<protein>
    <submittedName>
        <fullName evidence="1">Uncharacterized protein</fullName>
    </submittedName>
</protein>
<evidence type="ECO:0000313" key="1">
    <source>
        <dbReference type="EMBL" id="KAA6375517.1"/>
    </source>
</evidence>
<reference evidence="1 2" key="1">
    <citation type="submission" date="2019-03" db="EMBL/GenBank/DDBJ databases">
        <title>Single cell metagenomics reveals metabolic interactions within the superorganism composed of flagellate Streblomastix strix and complex community of Bacteroidetes bacteria on its surface.</title>
        <authorList>
            <person name="Treitli S.C."/>
            <person name="Kolisko M."/>
            <person name="Husnik F."/>
            <person name="Keeling P."/>
            <person name="Hampl V."/>
        </authorList>
    </citation>
    <scope>NUCLEOTIDE SEQUENCE [LARGE SCALE GENOMIC DNA]</scope>
    <source>
        <strain evidence="1">ST1C</strain>
    </source>
</reference>
<sequence length="215" mass="25515">MDNDPNRCFEFRMGCYIDQRESREGVCKRRVEGQQPQEFQSVRSDSSSEKASRIPSIIDLITAYWNTITHKQLSYSALLQQGKKVNYDRSVGRQSPQVSRTMQLENISQSYSWPFEHYTGQLIKVIQMRRLRNQQRRYLKDTQGLWDLDLYRHICDMHDPTMYEVLQYLQRQVFCHVKYIQSKMVQESSASTPTNLLTTEHYQVKVTKSKLQQLS</sequence>
<proteinExistence type="predicted"/>
<dbReference type="AlphaFoldDB" id="A0A5J4UYQ6"/>
<name>A0A5J4UYQ6_9EUKA</name>
<organism evidence="1 2">
    <name type="scientific">Streblomastix strix</name>
    <dbReference type="NCBI Taxonomy" id="222440"/>
    <lineage>
        <taxon>Eukaryota</taxon>
        <taxon>Metamonada</taxon>
        <taxon>Preaxostyla</taxon>
        <taxon>Oxymonadida</taxon>
        <taxon>Streblomastigidae</taxon>
        <taxon>Streblomastix</taxon>
    </lineage>
</organism>
<gene>
    <name evidence="1" type="ORF">EZS28_028954</name>
</gene>
<comment type="caution">
    <text evidence="1">The sequence shown here is derived from an EMBL/GenBank/DDBJ whole genome shotgun (WGS) entry which is preliminary data.</text>
</comment>
<evidence type="ECO:0000313" key="2">
    <source>
        <dbReference type="Proteomes" id="UP000324800"/>
    </source>
</evidence>